<dbReference type="Proteomes" id="UP001209083">
    <property type="component" value="Chromosome"/>
</dbReference>
<dbReference type="InterPro" id="IPR036390">
    <property type="entry name" value="WH_DNA-bd_sf"/>
</dbReference>
<dbReference type="RefSeq" id="WP_349640016.1">
    <property type="nucleotide sequence ID" value="NZ_CP090958.1"/>
</dbReference>
<evidence type="ECO:0000256" key="3">
    <source>
        <dbReference type="ARBA" id="ARBA00023163"/>
    </source>
</evidence>
<evidence type="ECO:0000313" key="7">
    <source>
        <dbReference type="Proteomes" id="UP001209083"/>
    </source>
</evidence>
<dbReference type="SUPFAM" id="SSF46785">
    <property type="entry name" value="Winged helix' DNA-binding domain"/>
    <property type="match status" value="1"/>
</dbReference>
<dbReference type="SMART" id="SM00346">
    <property type="entry name" value="HTH_ICLR"/>
    <property type="match status" value="1"/>
</dbReference>
<dbReference type="Gene3D" id="1.10.10.10">
    <property type="entry name" value="Winged helix-like DNA-binding domain superfamily/Winged helix DNA-binding domain"/>
    <property type="match status" value="1"/>
</dbReference>
<dbReference type="InterPro" id="IPR029016">
    <property type="entry name" value="GAF-like_dom_sf"/>
</dbReference>
<dbReference type="PANTHER" id="PTHR30136:SF35">
    <property type="entry name" value="HTH-TYPE TRANSCRIPTIONAL REGULATOR RV1719"/>
    <property type="match status" value="1"/>
</dbReference>
<reference evidence="6 7" key="1">
    <citation type="submission" date="2023-05" db="EMBL/GenBank/DDBJ databases">
        <title>Lithophilousrod everest ZFBP1038 complete genpme.</title>
        <authorList>
            <person name="Tian M."/>
        </authorList>
    </citation>
    <scope>NUCLEOTIDE SEQUENCE [LARGE SCALE GENOMIC DNA]</scope>
    <source>
        <strain evidence="6 7">ZFBP1038</strain>
    </source>
</reference>
<evidence type="ECO:0000259" key="4">
    <source>
        <dbReference type="PROSITE" id="PS51077"/>
    </source>
</evidence>
<name>A0ABY8QXN0_9MICO</name>
<dbReference type="InterPro" id="IPR050707">
    <property type="entry name" value="HTH_MetabolicPath_Reg"/>
</dbReference>
<keyword evidence="7" id="KW-1185">Reference proteome</keyword>
<keyword evidence="3" id="KW-0804">Transcription</keyword>
<keyword evidence="1" id="KW-0805">Transcription regulation</keyword>
<evidence type="ECO:0000256" key="1">
    <source>
        <dbReference type="ARBA" id="ARBA00023015"/>
    </source>
</evidence>
<proteinExistence type="predicted"/>
<evidence type="ECO:0000259" key="5">
    <source>
        <dbReference type="PROSITE" id="PS51078"/>
    </source>
</evidence>
<accession>A0ABY8QXN0</accession>
<evidence type="ECO:0000313" key="6">
    <source>
        <dbReference type="EMBL" id="WGW13201.1"/>
    </source>
</evidence>
<protein>
    <submittedName>
        <fullName evidence="6">IclR family transcriptional regulator</fullName>
    </submittedName>
</protein>
<dbReference type="InterPro" id="IPR005471">
    <property type="entry name" value="Tscrpt_reg_IclR_N"/>
</dbReference>
<organism evidence="6 7">
    <name type="scientific">Saxibacter everestensis</name>
    <dbReference type="NCBI Taxonomy" id="2909229"/>
    <lineage>
        <taxon>Bacteria</taxon>
        <taxon>Bacillati</taxon>
        <taxon>Actinomycetota</taxon>
        <taxon>Actinomycetes</taxon>
        <taxon>Micrococcales</taxon>
        <taxon>Brevibacteriaceae</taxon>
        <taxon>Saxibacter</taxon>
    </lineage>
</organism>
<dbReference type="PANTHER" id="PTHR30136">
    <property type="entry name" value="HELIX-TURN-HELIX TRANSCRIPTIONAL REGULATOR, ICLR FAMILY"/>
    <property type="match status" value="1"/>
</dbReference>
<feature type="domain" description="HTH iclR-type" evidence="4">
    <location>
        <begin position="5"/>
        <end position="67"/>
    </location>
</feature>
<dbReference type="InterPro" id="IPR014757">
    <property type="entry name" value="Tscrpt_reg_IclR_C"/>
</dbReference>
<dbReference type="EMBL" id="CP090958">
    <property type="protein sequence ID" value="WGW13201.1"/>
    <property type="molecule type" value="Genomic_DNA"/>
</dbReference>
<sequence length="251" mass="26719">MATEMPAVRNTAAVLRHLATSSRPVPASALARHIGIPRSSTYQLLKVLIDEGLVVRIPESHSYGLGVGAFELGSAYLRSSPLQHLAQPLLARLVSASSHTAQLGILHGSETMYLLKEQPQVPTTLVTGVGVRIPAHLTASGRAMLALLPRQQVLAIFSSARQFVDRTGVGARNLRELQAQLAEDRHRGWAIERGAVTEGVTTIAAAATDHGGRPAASIGVSFHSDAVPDSGYERLAAQVRKAADDLSIRLR</sequence>
<dbReference type="Pfam" id="PF01614">
    <property type="entry name" value="IclR_C"/>
    <property type="match status" value="1"/>
</dbReference>
<dbReference type="PROSITE" id="PS51077">
    <property type="entry name" value="HTH_ICLR"/>
    <property type="match status" value="1"/>
</dbReference>
<dbReference type="Pfam" id="PF09339">
    <property type="entry name" value="HTH_IclR"/>
    <property type="match status" value="1"/>
</dbReference>
<evidence type="ECO:0000256" key="2">
    <source>
        <dbReference type="ARBA" id="ARBA00023125"/>
    </source>
</evidence>
<feature type="domain" description="IclR-ED" evidence="5">
    <location>
        <begin position="68"/>
        <end position="251"/>
    </location>
</feature>
<dbReference type="SUPFAM" id="SSF55781">
    <property type="entry name" value="GAF domain-like"/>
    <property type="match status" value="1"/>
</dbReference>
<dbReference type="Gene3D" id="3.30.450.40">
    <property type="match status" value="1"/>
</dbReference>
<dbReference type="PROSITE" id="PS51078">
    <property type="entry name" value="ICLR_ED"/>
    <property type="match status" value="1"/>
</dbReference>
<keyword evidence="2" id="KW-0238">DNA-binding</keyword>
<dbReference type="InterPro" id="IPR036388">
    <property type="entry name" value="WH-like_DNA-bd_sf"/>
</dbReference>
<gene>
    <name evidence="6" type="ORF">LWF01_05385</name>
</gene>